<gene>
    <name evidence="2" type="ORF">T7987_17820</name>
</gene>
<name>A0ABZ0V5B7_9RHOB</name>
<proteinExistence type="predicted"/>
<evidence type="ECO:0000313" key="2">
    <source>
        <dbReference type="EMBL" id="WPZ23564.1"/>
    </source>
</evidence>
<organism evidence="2 3">
    <name type="scientific">Sulfitobacter faviae</name>
    <dbReference type="NCBI Taxonomy" id="1775881"/>
    <lineage>
        <taxon>Bacteria</taxon>
        <taxon>Pseudomonadati</taxon>
        <taxon>Pseudomonadota</taxon>
        <taxon>Alphaproteobacteria</taxon>
        <taxon>Rhodobacterales</taxon>
        <taxon>Roseobacteraceae</taxon>
        <taxon>Sulfitobacter</taxon>
    </lineage>
</organism>
<keyword evidence="2" id="KW-0614">Plasmid</keyword>
<dbReference type="RefSeq" id="WP_322329930.1">
    <property type="nucleotide sequence ID" value="NZ_CP139727.1"/>
</dbReference>
<accession>A0ABZ0V5B7</accession>
<reference evidence="2 3" key="1">
    <citation type="submission" date="2023-11" db="EMBL/GenBank/DDBJ databases">
        <title>From the Deep-Sea to the Surface: Bacterial Genomes Isolated from the Moytirra Hydrothermal Vent Plume.</title>
        <authorList>
            <person name="Major S.R."/>
        </authorList>
    </citation>
    <scope>NUCLEOTIDE SEQUENCE [LARGE SCALE GENOMIC DNA]</scope>
    <source>
        <strain evidence="2 3">OXR-9</strain>
        <plasmid evidence="2 3">unnamed02</plasmid>
    </source>
</reference>
<keyword evidence="1" id="KW-1133">Transmembrane helix</keyword>
<dbReference type="EMBL" id="CP139727">
    <property type="protein sequence ID" value="WPZ23564.1"/>
    <property type="molecule type" value="Genomic_DNA"/>
</dbReference>
<protein>
    <submittedName>
        <fullName evidence="2">Uncharacterized protein</fullName>
    </submittedName>
</protein>
<evidence type="ECO:0000313" key="3">
    <source>
        <dbReference type="Proteomes" id="UP001326567"/>
    </source>
</evidence>
<sequence length="271" mass="29702">MPDRPLDRLDHFLNAYSLTDAQREDIRRRVYHAGHSPEDPLAILTAQDAIMEGRGTEVMAALEKLPRQLEGVTATLAKKITGKVTADINKCNAALQAGLSQQMNALIDETLKRSAARADIRNLKRAALHIVLICVMLGGLAGLFGYALGKQEVHDLGPQYAHVLPRADASTWLALIESNPNIDDTLWENCHNGGPQSYLAQDNRAVCAVPLWMAPERQHSSPKPPYLKTLSSLIPARTSTWVLLCITLCIGVLLGGATKGRTPWFKETDLD</sequence>
<keyword evidence="1" id="KW-0812">Transmembrane</keyword>
<keyword evidence="3" id="KW-1185">Reference proteome</keyword>
<dbReference type="Proteomes" id="UP001326567">
    <property type="component" value="Plasmid unnamed02"/>
</dbReference>
<evidence type="ECO:0000256" key="1">
    <source>
        <dbReference type="SAM" id="Phobius"/>
    </source>
</evidence>
<feature type="transmembrane region" description="Helical" evidence="1">
    <location>
        <begin position="238"/>
        <end position="257"/>
    </location>
</feature>
<keyword evidence="1" id="KW-0472">Membrane</keyword>
<feature type="transmembrane region" description="Helical" evidence="1">
    <location>
        <begin position="126"/>
        <end position="148"/>
    </location>
</feature>
<geneLocation type="plasmid" evidence="2 3">
    <name>unnamed02</name>
</geneLocation>